<feature type="domain" description="Smr" evidence="3">
    <location>
        <begin position="402"/>
        <end position="476"/>
    </location>
</feature>
<evidence type="ECO:0000256" key="1">
    <source>
        <dbReference type="ARBA" id="ARBA00022737"/>
    </source>
</evidence>
<feature type="repeat" description="PPR" evidence="2">
    <location>
        <begin position="240"/>
        <end position="275"/>
    </location>
</feature>
<evidence type="ECO:0000259" key="3">
    <source>
        <dbReference type="PROSITE" id="PS50828"/>
    </source>
</evidence>
<dbReference type="PANTHER" id="PTHR47447:SF28">
    <property type="entry name" value="PENTACOTRIPEPTIDE-REPEAT REGION OF PRORP DOMAIN-CONTAINING PROTEIN"/>
    <property type="match status" value="1"/>
</dbReference>
<dbReference type="Pfam" id="PF01535">
    <property type="entry name" value="PPR"/>
    <property type="match status" value="1"/>
</dbReference>
<accession>A0A835YWM4</accession>
<feature type="repeat" description="PPR" evidence="2">
    <location>
        <begin position="58"/>
        <end position="92"/>
    </location>
</feature>
<dbReference type="AlphaFoldDB" id="A0A835YWM4"/>
<dbReference type="InterPro" id="IPR002625">
    <property type="entry name" value="Smr_dom"/>
</dbReference>
<gene>
    <name evidence="4" type="ORF">JKP88DRAFT_261032</name>
</gene>
<dbReference type="PANTHER" id="PTHR47447">
    <property type="entry name" value="OS03G0856100 PROTEIN"/>
    <property type="match status" value="1"/>
</dbReference>
<dbReference type="InterPro" id="IPR002885">
    <property type="entry name" value="PPR_rpt"/>
</dbReference>
<name>A0A835YWM4_9STRA</name>
<reference evidence="4" key="1">
    <citation type="submission" date="2021-02" db="EMBL/GenBank/DDBJ databases">
        <title>First Annotated Genome of the Yellow-green Alga Tribonema minus.</title>
        <authorList>
            <person name="Mahan K.M."/>
        </authorList>
    </citation>
    <scope>NUCLEOTIDE SEQUENCE</scope>
    <source>
        <strain evidence="4">UTEX B ZZ1240</strain>
    </source>
</reference>
<dbReference type="OrthoDB" id="185373at2759"/>
<sequence length="476" mass="51918">MAYNHQPQHAMTALRQLQGSGAVAFHDYQLAIHAYAKELPFEALELLHETEREGLAWTHRACSTTLQAFGKAGRLNAALQLIGEMEQRGISPDHIDYLTLTGACARGNTRGNNVIRAGDRGGSEQVLEILRRMQDKGPVPDIRHYSAAMKVCMTEGNSAKAVNIFRSMRDQHVMRGVLQWVMSVLIDAPFCIVLQGIKPDVRSWNVLLNAIGRTGQVAAGELGIAEGIWSEMLEHQLAPDVKTYNALIMCYTTAKQPDKAEEVLAEMIQSAAVKPDAIMFTSAIGTLIRACADFRTVLSTMRPALLLVHPPRMISVMQAYINAERLDDAEGVISRMRAAGAEPILSTWTALIIAADAVGNIKKADLLYCDALSSKAINPCRPERSHSIRDSAGNTLPVGTVIDLHRLNRATGQAAVRHELRVRQKAAGSLRRGKPLYIITGQGEGLLLAAVSDTLKSQGIRHVSHAAQPGIIYCTF</sequence>
<evidence type="ECO:0000313" key="5">
    <source>
        <dbReference type="Proteomes" id="UP000664859"/>
    </source>
</evidence>
<evidence type="ECO:0000313" key="4">
    <source>
        <dbReference type="EMBL" id="KAG5182836.1"/>
    </source>
</evidence>
<keyword evidence="1" id="KW-0677">Repeat</keyword>
<protein>
    <recommendedName>
        <fullName evidence="3">Smr domain-containing protein</fullName>
    </recommendedName>
</protein>
<keyword evidence="5" id="KW-1185">Reference proteome</keyword>
<dbReference type="NCBIfam" id="TIGR00756">
    <property type="entry name" value="PPR"/>
    <property type="match status" value="2"/>
</dbReference>
<dbReference type="Pfam" id="PF13812">
    <property type="entry name" value="PPR_3"/>
    <property type="match status" value="3"/>
</dbReference>
<evidence type="ECO:0000256" key="2">
    <source>
        <dbReference type="PROSITE-ProRule" id="PRU00708"/>
    </source>
</evidence>
<dbReference type="InterPro" id="IPR036063">
    <property type="entry name" value="Smr_dom_sf"/>
</dbReference>
<organism evidence="4 5">
    <name type="scientific">Tribonema minus</name>
    <dbReference type="NCBI Taxonomy" id="303371"/>
    <lineage>
        <taxon>Eukaryota</taxon>
        <taxon>Sar</taxon>
        <taxon>Stramenopiles</taxon>
        <taxon>Ochrophyta</taxon>
        <taxon>PX clade</taxon>
        <taxon>Xanthophyceae</taxon>
        <taxon>Tribonematales</taxon>
        <taxon>Tribonemataceae</taxon>
        <taxon>Tribonema</taxon>
    </lineage>
</organism>
<dbReference type="PROSITE" id="PS51375">
    <property type="entry name" value="PPR"/>
    <property type="match status" value="2"/>
</dbReference>
<dbReference type="Proteomes" id="UP000664859">
    <property type="component" value="Unassembled WGS sequence"/>
</dbReference>
<proteinExistence type="predicted"/>
<dbReference type="SUPFAM" id="SSF160443">
    <property type="entry name" value="SMR domain-like"/>
    <property type="match status" value="1"/>
</dbReference>
<dbReference type="PROSITE" id="PS50828">
    <property type="entry name" value="SMR"/>
    <property type="match status" value="1"/>
</dbReference>
<dbReference type="Gene3D" id="1.25.40.10">
    <property type="entry name" value="Tetratricopeptide repeat domain"/>
    <property type="match status" value="3"/>
</dbReference>
<dbReference type="InterPro" id="IPR011990">
    <property type="entry name" value="TPR-like_helical_dom_sf"/>
</dbReference>
<comment type="caution">
    <text evidence="4">The sequence shown here is derived from an EMBL/GenBank/DDBJ whole genome shotgun (WGS) entry which is preliminary data.</text>
</comment>
<dbReference type="EMBL" id="JAFCMP010000223">
    <property type="protein sequence ID" value="KAG5182836.1"/>
    <property type="molecule type" value="Genomic_DNA"/>
</dbReference>